<reference evidence="1 2" key="1">
    <citation type="journal article" date="2021" name="Commun. Biol.">
        <title>The genome of Shorea leprosula (Dipterocarpaceae) highlights the ecological relevance of drought in aseasonal tropical rainforests.</title>
        <authorList>
            <person name="Ng K.K.S."/>
            <person name="Kobayashi M.J."/>
            <person name="Fawcett J.A."/>
            <person name="Hatakeyama M."/>
            <person name="Paape T."/>
            <person name="Ng C.H."/>
            <person name="Ang C.C."/>
            <person name="Tnah L.H."/>
            <person name="Lee C.T."/>
            <person name="Nishiyama T."/>
            <person name="Sese J."/>
            <person name="O'Brien M.J."/>
            <person name="Copetti D."/>
            <person name="Mohd Noor M.I."/>
            <person name="Ong R.C."/>
            <person name="Putra M."/>
            <person name="Sireger I.Z."/>
            <person name="Indrioko S."/>
            <person name="Kosugi Y."/>
            <person name="Izuno A."/>
            <person name="Isagi Y."/>
            <person name="Lee S.L."/>
            <person name="Shimizu K.K."/>
        </authorList>
    </citation>
    <scope>NUCLEOTIDE SEQUENCE [LARGE SCALE GENOMIC DNA]</scope>
    <source>
        <strain evidence="1">214</strain>
    </source>
</reference>
<protein>
    <submittedName>
        <fullName evidence="1">Uncharacterized protein</fullName>
    </submittedName>
</protein>
<dbReference type="InterPro" id="IPR032675">
    <property type="entry name" value="LRR_dom_sf"/>
</dbReference>
<gene>
    <name evidence="1" type="ORF">SLEP1_g57888</name>
</gene>
<organism evidence="1 2">
    <name type="scientific">Rubroshorea leprosula</name>
    <dbReference type="NCBI Taxonomy" id="152421"/>
    <lineage>
        <taxon>Eukaryota</taxon>
        <taxon>Viridiplantae</taxon>
        <taxon>Streptophyta</taxon>
        <taxon>Embryophyta</taxon>
        <taxon>Tracheophyta</taxon>
        <taxon>Spermatophyta</taxon>
        <taxon>Magnoliopsida</taxon>
        <taxon>eudicotyledons</taxon>
        <taxon>Gunneridae</taxon>
        <taxon>Pentapetalae</taxon>
        <taxon>rosids</taxon>
        <taxon>malvids</taxon>
        <taxon>Malvales</taxon>
        <taxon>Dipterocarpaceae</taxon>
        <taxon>Rubroshorea</taxon>
    </lineage>
</organism>
<dbReference type="PROSITE" id="PS51450">
    <property type="entry name" value="LRR"/>
    <property type="match status" value="1"/>
</dbReference>
<dbReference type="AlphaFoldDB" id="A0AAV5MQE2"/>
<dbReference type="InterPro" id="IPR053038">
    <property type="entry name" value="RLP_Defense"/>
</dbReference>
<dbReference type="PANTHER" id="PTHR48064:SF6">
    <property type="entry name" value="RECEPTOR-LIKE PROTEIN KINASE 2"/>
    <property type="match status" value="1"/>
</dbReference>
<comment type="caution">
    <text evidence="1">The sequence shown here is derived from an EMBL/GenBank/DDBJ whole genome shotgun (WGS) entry which is preliminary data.</text>
</comment>
<dbReference type="InterPro" id="IPR001611">
    <property type="entry name" value="Leu-rich_rpt"/>
</dbReference>
<dbReference type="Pfam" id="PF00560">
    <property type="entry name" value="LRR_1"/>
    <property type="match status" value="3"/>
</dbReference>
<sequence length="318" mass="36481">MVCFPPGEVKNRKGTAANGEEFQCSKATGRVIELILQDCSLRGGHLLSQLGNLTSLQLLDLRHNYFDSIKNLEWLSHLSSLKYPDLSTIDLTLAVLDLNSNNLTAFTFQWLSNFNLSNSLVLLMLSRNVFQGPIPETFGHLTSLEYLYLKENQFEGGIPKSFEGPTRLDWRKVKFIKFLNLKSNNFYGEIPLQICQLTSILLQDLSNNSLSQHIPWCIGILTALARKDTFVEEYHYFVNSAMAGFYVDKALVMWKGIEYHYEYLKNLRIIDLSGNKLMGEILMQIWSLFELVSTEFVKKQFDRKDFTRYWADGTVGVA</sequence>
<dbReference type="EMBL" id="BPVZ01000457">
    <property type="protein sequence ID" value="GKV51219.1"/>
    <property type="molecule type" value="Genomic_DNA"/>
</dbReference>
<proteinExistence type="predicted"/>
<keyword evidence="2" id="KW-1185">Reference proteome</keyword>
<name>A0AAV5MQE2_9ROSI</name>
<dbReference type="Gene3D" id="3.80.10.10">
    <property type="entry name" value="Ribonuclease Inhibitor"/>
    <property type="match status" value="2"/>
</dbReference>
<evidence type="ECO:0000313" key="2">
    <source>
        <dbReference type="Proteomes" id="UP001054252"/>
    </source>
</evidence>
<accession>A0AAV5MQE2</accession>
<dbReference type="SUPFAM" id="SSF52058">
    <property type="entry name" value="L domain-like"/>
    <property type="match status" value="1"/>
</dbReference>
<dbReference type="PRINTS" id="PR00019">
    <property type="entry name" value="LEURICHRPT"/>
</dbReference>
<dbReference type="Proteomes" id="UP001054252">
    <property type="component" value="Unassembled WGS sequence"/>
</dbReference>
<evidence type="ECO:0000313" key="1">
    <source>
        <dbReference type="EMBL" id="GKV51219.1"/>
    </source>
</evidence>
<dbReference type="PANTHER" id="PTHR48064">
    <property type="entry name" value="OS01G0750400 PROTEIN"/>
    <property type="match status" value="1"/>
</dbReference>